<keyword evidence="3 9" id="KW-0813">Transport</keyword>
<dbReference type="STRING" id="574349.SAMN05443545_103349"/>
<dbReference type="NCBIfam" id="TIGR00835">
    <property type="entry name" value="agcS"/>
    <property type="match status" value="1"/>
</dbReference>
<dbReference type="Pfam" id="PF01235">
    <property type="entry name" value="Na_Ala_symp"/>
    <property type="match status" value="1"/>
</dbReference>
<dbReference type="PANTHER" id="PTHR30330">
    <property type="entry name" value="AGSS FAMILY TRANSPORTER, SODIUM-ALANINE"/>
    <property type="match status" value="1"/>
</dbReference>
<dbReference type="Proteomes" id="UP000198500">
    <property type="component" value="Unassembled WGS sequence"/>
</dbReference>
<evidence type="ECO:0000256" key="4">
    <source>
        <dbReference type="ARBA" id="ARBA00022475"/>
    </source>
</evidence>
<feature type="transmembrane region" description="Helical" evidence="9">
    <location>
        <begin position="106"/>
        <end position="129"/>
    </location>
</feature>
<evidence type="ECO:0000256" key="1">
    <source>
        <dbReference type="ARBA" id="ARBA00004651"/>
    </source>
</evidence>
<evidence type="ECO:0000256" key="9">
    <source>
        <dbReference type="RuleBase" id="RU363064"/>
    </source>
</evidence>
<comment type="similarity">
    <text evidence="2 9">Belongs to the alanine or glycine:cation symporter (AGCS) (TC 2.A.25) family.</text>
</comment>
<keyword evidence="5 9" id="KW-0812">Transmembrane</keyword>
<dbReference type="PROSITE" id="PS00873">
    <property type="entry name" value="NA_ALANINE_SYMP"/>
    <property type="match status" value="1"/>
</dbReference>
<dbReference type="FunFam" id="1.20.1740.10:FF:000004">
    <property type="entry name" value="Sodium:alanine symporter family protein"/>
    <property type="match status" value="1"/>
</dbReference>
<name>A0A1H2Y1U2_9GAMM</name>
<dbReference type="InterPro" id="IPR001463">
    <property type="entry name" value="Na/Ala_symport"/>
</dbReference>
<evidence type="ECO:0000256" key="3">
    <source>
        <dbReference type="ARBA" id="ARBA00022448"/>
    </source>
</evidence>
<keyword evidence="6 9" id="KW-0769">Symport</keyword>
<dbReference type="GO" id="GO:0005886">
    <property type="term" value="C:plasma membrane"/>
    <property type="evidence" value="ECO:0007669"/>
    <property type="project" value="UniProtKB-SubCell"/>
</dbReference>
<reference evidence="10 11" key="1">
    <citation type="submission" date="2016-10" db="EMBL/GenBank/DDBJ databases">
        <authorList>
            <person name="de Groot N.N."/>
        </authorList>
    </citation>
    <scope>NUCLEOTIDE SEQUENCE [LARGE SCALE GENOMIC DNA]</scope>
    <source>
        <strain evidence="10 11">DSM 19219</strain>
    </source>
</reference>
<keyword evidence="11" id="KW-1185">Reference proteome</keyword>
<evidence type="ECO:0000256" key="7">
    <source>
        <dbReference type="ARBA" id="ARBA00022989"/>
    </source>
</evidence>
<feature type="transmembrane region" description="Helical" evidence="9">
    <location>
        <begin position="436"/>
        <end position="456"/>
    </location>
</feature>
<dbReference type="GO" id="GO:0005283">
    <property type="term" value="F:amino acid:sodium symporter activity"/>
    <property type="evidence" value="ECO:0007669"/>
    <property type="project" value="InterPro"/>
</dbReference>
<proteinExistence type="inferred from homology"/>
<feature type="transmembrane region" description="Helical" evidence="9">
    <location>
        <begin position="312"/>
        <end position="335"/>
    </location>
</feature>
<protein>
    <submittedName>
        <fullName evidence="10">Alanine or glycine:cation symporter, AGCS family</fullName>
    </submittedName>
</protein>
<feature type="transmembrane region" description="Helical" evidence="9">
    <location>
        <begin position="150"/>
        <end position="169"/>
    </location>
</feature>
<feature type="transmembrane region" description="Helical" evidence="9">
    <location>
        <begin position="367"/>
        <end position="390"/>
    </location>
</feature>
<feature type="transmembrane region" description="Helical" evidence="9">
    <location>
        <begin position="25"/>
        <end position="45"/>
    </location>
</feature>
<feature type="transmembrane region" description="Helical" evidence="9">
    <location>
        <begin position="246"/>
        <end position="269"/>
    </location>
</feature>
<organism evidence="10 11">
    <name type="scientific">Aidingimonas halophila</name>
    <dbReference type="NCBI Taxonomy" id="574349"/>
    <lineage>
        <taxon>Bacteria</taxon>
        <taxon>Pseudomonadati</taxon>
        <taxon>Pseudomonadota</taxon>
        <taxon>Gammaproteobacteria</taxon>
        <taxon>Oceanospirillales</taxon>
        <taxon>Halomonadaceae</taxon>
        <taxon>Aidingimonas</taxon>
    </lineage>
</organism>
<gene>
    <name evidence="10" type="ORF">SAMN05443545_103349</name>
</gene>
<dbReference type="OrthoDB" id="9806926at2"/>
<feature type="transmembrane region" description="Helical" evidence="9">
    <location>
        <begin position="220"/>
        <end position="240"/>
    </location>
</feature>
<sequence>MEPLVSFVEPLRDGLYAVMNPVSDFIWSYILVYLLLGAGLVFTIMTRGMQFRLFGHMARVTVTARGAGEGISGFQAFATSMAARVGTGNLAGVALALWIGGPGAIFWMWITALVGFATAFIESTLAQVYKHRNEDGVFRGGPAYYIERCLGWRWLGALFAVFLIIAYGLAFNVAQSNTIAQGMNGAFDIPKWATGLVIAFLAGLVIYGGLKSVARTAEKIVPVMAIAYLLVSLWILVTNITAVPEMLSLIVMSAFGFGPAMGGAAGYAIKAAMENGIKRGLFSNEAGMGSTPNAAAQATVKHPAAQGLVQSFGVFVDTLVICSCTAVVILLSGVYERLLSTAQGESIEGIQLTQDAMVDHLGGFGEIFIALAILFFAFTSILANFSFSAVNIEYLFRRHARQAVSGLKVSILAMVLIGSVAELEFVWNFADLAMGLMATTNLFAILIMAPIAITVLKDYERQRRKGVYEPVFQPSVLKRPELVDDDVWPAKDA</sequence>
<evidence type="ECO:0000313" key="10">
    <source>
        <dbReference type="EMBL" id="SDW99163.1"/>
    </source>
</evidence>
<keyword evidence="4" id="KW-1003">Cell membrane</keyword>
<accession>A0A1H2Y1U2</accession>
<evidence type="ECO:0000256" key="6">
    <source>
        <dbReference type="ARBA" id="ARBA00022847"/>
    </source>
</evidence>
<evidence type="ECO:0000256" key="5">
    <source>
        <dbReference type="ARBA" id="ARBA00022692"/>
    </source>
</evidence>
<feature type="transmembrane region" description="Helical" evidence="9">
    <location>
        <begin position="411"/>
        <end position="430"/>
    </location>
</feature>
<comment type="subcellular location">
    <subcellularLocation>
        <location evidence="9">Cell inner membrane</location>
        <topology evidence="9">Multi-pass membrane protein</topology>
    </subcellularLocation>
    <subcellularLocation>
        <location evidence="1">Cell membrane</location>
        <topology evidence="1">Multi-pass membrane protein</topology>
    </subcellularLocation>
</comment>
<evidence type="ECO:0000256" key="2">
    <source>
        <dbReference type="ARBA" id="ARBA00009261"/>
    </source>
</evidence>
<dbReference type="Gene3D" id="1.20.1740.10">
    <property type="entry name" value="Amino acid/polyamine transporter I"/>
    <property type="match status" value="1"/>
</dbReference>
<keyword evidence="9" id="KW-0997">Cell inner membrane</keyword>
<feature type="transmembrane region" description="Helical" evidence="9">
    <location>
        <begin position="189"/>
        <end position="208"/>
    </location>
</feature>
<dbReference type="RefSeq" id="WP_092568918.1">
    <property type="nucleotide sequence ID" value="NZ_BMXH01000009.1"/>
</dbReference>
<dbReference type="PANTHER" id="PTHR30330:SF1">
    <property type="entry name" value="AMINO-ACID CARRIER PROTEIN ALST"/>
    <property type="match status" value="1"/>
</dbReference>
<dbReference type="AlphaFoldDB" id="A0A1H2Y1U2"/>
<feature type="transmembrane region" description="Helical" evidence="9">
    <location>
        <begin position="81"/>
        <end position="100"/>
    </location>
</feature>
<dbReference type="EMBL" id="FNNI01000003">
    <property type="protein sequence ID" value="SDW99163.1"/>
    <property type="molecule type" value="Genomic_DNA"/>
</dbReference>
<keyword evidence="8 9" id="KW-0472">Membrane</keyword>
<evidence type="ECO:0000313" key="11">
    <source>
        <dbReference type="Proteomes" id="UP000198500"/>
    </source>
</evidence>
<dbReference type="PRINTS" id="PR00175">
    <property type="entry name" value="NAALASMPORT"/>
</dbReference>
<evidence type="ECO:0000256" key="8">
    <source>
        <dbReference type="ARBA" id="ARBA00023136"/>
    </source>
</evidence>
<keyword evidence="7 9" id="KW-1133">Transmembrane helix</keyword>